<dbReference type="GO" id="GO:0140115">
    <property type="term" value="P:export across plasma membrane"/>
    <property type="evidence" value="ECO:0007669"/>
    <property type="project" value="UniProtKB-ARBA"/>
</dbReference>
<dbReference type="InterPro" id="IPR036259">
    <property type="entry name" value="MFS_trans_sf"/>
</dbReference>
<feature type="transmembrane region" description="Helical" evidence="8">
    <location>
        <begin position="207"/>
        <end position="226"/>
    </location>
</feature>
<dbReference type="PROSITE" id="PS50850">
    <property type="entry name" value="MFS"/>
    <property type="match status" value="1"/>
</dbReference>
<evidence type="ECO:0000256" key="6">
    <source>
        <dbReference type="ARBA" id="ARBA00023180"/>
    </source>
</evidence>
<feature type="transmembrane region" description="Helical" evidence="8">
    <location>
        <begin position="48"/>
        <end position="69"/>
    </location>
</feature>
<feature type="transmembrane region" description="Helical" evidence="8">
    <location>
        <begin position="419"/>
        <end position="444"/>
    </location>
</feature>
<keyword evidence="6" id="KW-0325">Glycoprotein</keyword>
<proteinExistence type="predicted"/>
<evidence type="ECO:0000259" key="9">
    <source>
        <dbReference type="PROSITE" id="PS50850"/>
    </source>
</evidence>
<feature type="transmembrane region" description="Helical" evidence="8">
    <location>
        <begin position="85"/>
        <end position="104"/>
    </location>
</feature>
<dbReference type="Pfam" id="PF07690">
    <property type="entry name" value="MFS_1"/>
    <property type="match status" value="1"/>
</dbReference>
<dbReference type="PANTHER" id="PTHR23502:SF51">
    <property type="entry name" value="QUINIDINE RESISTANCE PROTEIN 1-RELATED"/>
    <property type="match status" value="1"/>
</dbReference>
<accession>A0AA39V4S9</accession>
<feature type="transmembrane region" description="Helical" evidence="8">
    <location>
        <begin position="116"/>
        <end position="134"/>
    </location>
</feature>
<feature type="region of interest" description="Disordered" evidence="7">
    <location>
        <begin position="1"/>
        <end position="20"/>
    </location>
</feature>
<feature type="domain" description="Major facilitator superfamily (MFS) profile" evidence="9">
    <location>
        <begin position="50"/>
        <end position="517"/>
    </location>
</feature>
<reference evidence="10" key="1">
    <citation type="submission" date="2023-06" db="EMBL/GenBank/DDBJ databases">
        <authorList>
            <consortium name="Lawrence Berkeley National Laboratory"/>
            <person name="Ahrendt S."/>
            <person name="Sahu N."/>
            <person name="Indic B."/>
            <person name="Wong-Bajracharya J."/>
            <person name="Merenyi Z."/>
            <person name="Ke H.-M."/>
            <person name="Monk M."/>
            <person name="Kocsube S."/>
            <person name="Drula E."/>
            <person name="Lipzen A."/>
            <person name="Balint B."/>
            <person name="Henrissat B."/>
            <person name="Andreopoulos B."/>
            <person name="Martin F.M."/>
            <person name="Harder C.B."/>
            <person name="Rigling D."/>
            <person name="Ford K.L."/>
            <person name="Foster G.D."/>
            <person name="Pangilinan J."/>
            <person name="Papanicolaou A."/>
            <person name="Barry K."/>
            <person name="LaButti K."/>
            <person name="Viragh M."/>
            <person name="Koriabine M."/>
            <person name="Yan M."/>
            <person name="Riley R."/>
            <person name="Champramary S."/>
            <person name="Plett K.L."/>
            <person name="Tsai I.J."/>
            <person name="Slot J."/>
            <person name="Sipos G."/>
            <person name="Plett J."/>
            <person name="Nagy L.G."/>
            <person name="Grigoriev I.V."/>
        </authorList>
    </citation>
    <scope>NUCLEOTIDE SEQUENCE</scope>
    <source>
        <strain evidence="10">HWK02</strain>
    </source>
</reference>
<dbReference type="FunFam" id="1.20.1720.10:FF:000009">
    <property type="entry name" value="MFS multidrug transporter"/>
    <property type="match status" value="1"/>
</dbReference>
<feature type="transmembrane region" description="Helical" evidence="8">
    <location>
        <begin position="176"/>
        <end position="195"/>
    </location>
</feature>
<evidence type="ECO:0000256" key="1">
    <source>
        <dbReference type="ARBA" id="ARBA00004141"/>
    </source>
</evidence>
<evidence type="ECO:0000256" key="4">
    <source>
        <dbReference type="ARBA" id="ARBA00022989"/>
    </source>
</evidence>
<gene>
    <name evidence="10" type="ORF">EDD18DRAFT_1239959</name>
</gene>
<dbReference type="PANTHER" id="PTHR23502">
    <property type="entry name" value="MAJOR FACILITATOR SUPERFAMILY"/>
    <property type="match status" value="1"/>
</dbReference>
<dbReference type="SUPFAM" id="SSF103473">
    <property type="entry name" value="MFS general substrate transporter"/>
    <property type="match status" value="1"/>
</dbReference>
<evidence type="ECO:0000256" key="2">
    <source>
        <dbReference type="ARBA" id="ARBA00022448"/>
    </source>
</evidence>
<dbReference type="Proteomes" id="UP001175228">
    <property type="component" value="Unassembled WGS sequence"/>
</dbReference>
<keyword evidence="4 8" id="KW-1133">Transmembrane helix</keyword>
<organism evidence="10 11">
    <name type="scientific">Armillaria luteobubalina</name>
    <dbReference type="NCBI Taxonomy" id="153913"/>
    <lineage>
        <taxon>Eukaryota</taxon>
        <taxon>Fungi</taxon>
        <taxon>Dikarya</taxon>
        <taxon>Basidiomycota</taxon>
        <taxon>Agaricomycotina</taxon>
        <taxon>Agaricomycetes</taxon>
        <taxon>Agaricomycetidae</taxon>
        <taxon>Agaricales</taxon>
        <taxon>Marasmiineae</taxon>
        <taxon>Physalacriaceae</taxon>
        <taxon>Armillaria</taxon>
    </lineage>
</organism>
<feature type="transmembrane region" description="Helical" evidence="8">
    <location>
        <begin position="465"/>
        <end position="486"/>
    </location>
</feature>
<keyword evidence="2" id="KW-0813">Transport</keyword>
<feature type="transmembrane region" description="Helical" evidence="8">
    <location>
        <begin position="140"/>
        <end position="164"/>
    </location>
</feature>
<dbReference type="Gene3D" id="1.20.1250.20">
    <property type="entry name" value="MFS general substrate transporter like domains"/>
    <property type="match status" value="1"/>
</dbReference>
<dbReference type="EMBL" id="JAUEPU010000001">
    <property type="protein sequence ID" value="KAK0505620.1"/>
    <property type="molecule type" value="Genomic_DNA"/>
</dbReference>
<evidence type="ECO:0000256" key="7">
    <source>
        <dbReference type="SAM" id="MobiDB-lite"/>
    </source>
</evidence>
<feature type="transmembrane region" description="Helical" evidence="8">
    <location>
        <begin position="492"/>
        <end position="515"/>
    </location>
</feature>
<comment type="caution">
    <text evidence="10">The sequence shown here is derived from an EMBL/GenBank/DDBJ whole genome shotgun (WGS) entry which is preliminary data.</text>
</comment>
<dbReference type="GO" id="GO:0005886">
    <property type="term" value="C:plasma membrane"/>
    <property type="evidence" value="ECO:0007669"/>
    <property type="project" value="TreeGrafter"/>
</dbReference>
<comment type="subcellular location">
    <subcellularLocation>
        <location evidence="1">Membrane</location>
        <topology evidence="1">Multi-pass membrane protein</topology>
    </subcellularLocation>
</comment>
<feature type="transmembrane region" description="Helical" evidence="8">
    <location>
        <begin position="275"/>
        <end position="297"/>
    </location>
</feature>
<dbReference type="InterPro" id="IPR011701">
    <property type="entry name" value="MFS"/>
</dbReference>
<dbReference type="FunFam" id="1.20.1250.20:FF:000172">
    <property type="entry name" value="MFS multidrug resistance transporter"/>
    <property type="match status" value="1"/>
</dbReference>
<evidence type="ECO:0000313" key="10">
    <source>
        <dbReference type="EMBL" id="KAK0505620.1"/>
    </source>
</evidence>
<evidence type="ECO:0000256" key="5">
    <source>
        <dbReference type="ARBA" id="ARBA00023136"/>
    </source>
</evidence>
<feature type="transmembrane region" description="Helical" evidence="8">
    <location>
        <begin position="380"/>
        <end position="399"/>
    </location>
</feature>
<sequence length="531" mass="57244">MQTDPKSIEGTDPATIGTPRSALEGQAGSLGAPQTEKPYSVFSTKEKWFIVALIAFAGLFSPLTANIYLPAIPVLTVDFNKSTELINITVTVYMIFQGLSPMLFGTMADQVGRRPVFAACLLILSLSCIGLALVPTSAYWLLVVLRCLQAAGSASTIALGAGSIGDIAAPPERGGFYGLYNLGPMFGPCIGPVIGGALSNGLGWRSIFWFLCISSATCFVFIILFLPETLRSLVGDGSIVPSKIYRPLIPVVGKTTSDPSFARPPPKPFRNPLRILNNLDIVLVLSVNAVINSLYYGITASMSTLFSEAYPSLDQTQIGLCYLAMGGGMIFGSFVLGRMLDQEYGKLRRSVMAVQEAGRTEKGETGIDDNFPIEKARLRLVPLSMLMFVACCAGYGWCVQKRVNLSGPLLLQVTSENDIYFFLSFYLSINTHVFSEVGFTTMGIMTSTQTLLVDLMPSQSSSITACNNFIRCIAGAALVSVMDLILRALGAGWTYVLLAGILVLTIPLVYLIMYVGPPRRIKRRQVLAASL</sequence>
<dbReference type="GO" id="GO:0015137">
    <property type="term" value="F:citrate transmembrane transporter activity"/>
    <property type="evidence" value="ECO:0007669"/>
    <property type="project" value="UniProtKB-ARBA"/>
</dbReference>
<dbReference type="AlphaFoldDB" id="A0AA39V4S9"/>
<protein>
    <submittedName>
        <fullName evidence="10">MFS general substrate transporter</fullName>
    </submittedName>
</protein>
<keyword evidence="11" id="KW-1185">Reference proteome</keyword>
<evidence type="ECO:0000256" key="8">
    <source>
        <dbReference type="SAM" id="Phobius"/>
    </source>
</evidence>
<evidence type="ECO:0000313" key="11">
    <source>
        <dbReference type="Proteomes" id="UP001175228"/>
    </source>
</evidence>
<evidence type="ECO:0000256" key="3">
    <source>
        <dbReference type="ARBA" id="ARBA00022692"/>
    </source>
</evidence>
<dbReference type="InterPro" id="IPR020846">
    <property type="entry name" value="MFS_dom"/>
</dbReference>
<feature type="transmembrane region" description="Helical" evidence="8">
    <location>
        <begin position="317"/>
        <end position="340"/>
    </location>
</feature>
<keyword evidence="3 8" id="KW-0812">Transmembrane</keyword>
<name>A0AA39V4S9_9AGAR</name>
<keyword evidence="5 8" id="KW-0472">Membrane</keyword>